<comment type="caution">
    <text evidence="4">The sequence shown here is derived from an EMBL/GenBank/DDBJ whole genome shotgun (WGS) entry which is preliminary data.</text>
</comment>
<keyword evidence="5" id="KW-1185">Reference proteome</keyword>
<dbReference type="InterPro" id="IPR002401">
    <property type="entry name" value="Cyt_P450_E_grp-I"/>
</dbReference>
<dbReference type="Pfam" id="PF00067">
    <property type="entry name" value="p450"/>
    <property type="match status" value="1"/>
</dbReference>
<evidence type="ECO:0000313" key="5">
    <source>
        <dbReference type="Proteomes" id="UP001305779"/>
    </source>
</evidence>
<dbReference type="InterPro" id="IPR036396">
    <property type="entry name" value="Cyt_P450_sf"/>
</dbReference>
<comment type="similarity">
    <text evidence="1">Belongs to the cytochrome P450 family.</text>
</comment>
<evidence type="ECO:0000256" key="1">
    <source>
        <dbReference type="ARBA" id="ARBA00010617"/>
    </source>
</evidence>
<keyword evidence="2" id="KW-0560">Oxidoreductase</keyword>
<accession>A0ABR0EFW6</accession>
<keyword evidence="3" id="KW-1133">Transmembrane helix</keyword>
<organism evidence="4 5">
    <name type="scientific">Zasmidium cellare</name>
    <name type="common">Wine cellar mold</name>
    <name type="synonym">Racodium cellare</name>
    <dbReference type="NCBI Taxonomy" id="395010"/>
    <lineage>
        <taxon>Eukaryota</taxon>
        <taxon>Fungi</taxon>
        <taxon>Dikarya</taxon>
        <taxon>Ascomycota</taxon>
        <taxon>Pezizomycotina</taxon>
        <taxon>Dothideomycetes</taxon>
        <taxon>Dothideomycetidae</taxon>
        <taxon>Mycosphaerellales</taxon>
        <taxon>Mycosphaerellaceae</taxon>
        <taxon>Zasmidium</taxon>
    </lineage>
</organism>
<dbReference type="InterPro" id="IPR050121">
    <property type="entry name" value="Cytochrome_P450_monoxygenase"/>
</dbReference>
<feature type="transmembrane region" description="Helical" evidence="3">
    <location>
        <begin position="6"/>
        <end position="28"/>
    </location>
</feature>
<dbReference type="PRINTS" id="PR00385">
    <property type="entry name" value="P450"/>
</dbReference>
<evidence type="ECO:0000256" key="3">
    <source>
        <dbReference type="SAM" id="Phobius"/>
    </source>
</evidence>
<proteinExistence type="inferred from homology"/>
<evidence type="ECO:0008006" key="6">
    <source>
        <dbReference type="Google" id="ProtNLM"/>
    </source>
</evidence>
<evidence type="ECO:0000256" key="2">
    <source>
        <dbReference type="ARBA" id="ARBA00023002"/>
    </source>
</evidence>
<dbReference type="SUPFAM" id="SSF48264">
    <property type="entry name" value="Cytochrome P450"/>
    <property type="match status" value="1"/>
</dbReference>
<name>A0ABR0EFW6_ZASCE</name>
<keyword evidence="3" id="KW-0472">Membrane</keyword>
<sequence>MEVLSQASFTGIALALLAYTISILRVAFHPDLRKIPGPFLSRFTLLPLKYHVLSGQRTKYIHGLHQKYGPYVRIAPSEISTSSIEAHRQIHRIGTEFIKAPWYQGQTPTQYDDNTCGVFGLRNQKVAAARRRLFQQAGTKAAVLQWKPVVTGLVKLAIGKIKRDASQGTADVAKWFSLLTSDVLSSLAFGEPFRMVENETKTQLIHDIEQSMIFIGVRQELPWLWYLIMYLPIPSIGRPNDIFKRFDVYSETAVRNTRAAKPGSARTLFSKMVPEDGSQKIPDSVVRDESSNIIVAGSDTTATALTYLVYSVLKHPEIQQKLTAELETCSADPNWEELEAKPYINNVITETLRLYAPVPASLPRVAPQGTVLGGKYAIPGFAVVDTQAYTFHRDAKVFPDPERFDPDRWTNVTTEMREHFQTFGGAIRTCLGQNVARMELLHATSLFFHELPNARLAPTTTDSSMDIIDYFVIKPKSGKCEITLAA</sequence>
<dbReference type="PRINTS" id="PR00463">
    <property type="entry name" value="EP450I"/>
</dbReference>
<dbReference type="PANTHER" id="PTHR24305:SF96">
    <property type="entry name" value="CYTOCHROME P450 MONOOXYGENASE STCB-RELATED"/>
    <property type="match status" value="1"/>
</dbReference>
<dbReference type="PANTHER" id="PTHR24305">
    <property type="entry name" value="CYTOCHROME P450"/>
    <property type="match status" value="1"/>
</dbReference>
<dbReference type="EMBL" id="JAXOVC010000006">
    <property type="protein sequence ID" value="KAK4500352.1"/>
    <property type="molecule type" value="Genomic_DNA"/>
</dbReference>
<dbReference type="InterPro" id="IPR001128">
    <property type="entry name" value="Cyt_P450"/>
</dbReference>
<dbReference type="Proteomes" id="UP001305779">
    <property type="component" value="Unassembled WGS sequence"/>
</dbReference>
<reference evidence="4 5" key="1">
    <citation type="journal article" date="2023" name="G3 (Bethesda)">
        <title>A chromosome-level genome assembly of Zasmidium syzygii isolated from banana leaves.</title>
        <authorList>
            <person name="van Westerhoven A.C."/>
            <person name="Mehrabi R."/>
            <person name="Talebi R."/>
            <person name="Steentjes M.B.F."/>
            <person name="Corcolon B."/>
            <person name="Chong P.A."/>
            <person name="Kema G.H.J."/>
            <person name="Seidl M.F."/>
        </authorList>
    </citation>
    <scope>NUCLEOTIDE SEQUENCE [LARGE SCALE GENOMIC DNA]</scope>
    <source>
        <strain evidence="4 5">P124</strain>
    </source>
</reference>
<dbReference type="Gene3D" id="1.10.630.10">
    <property type="entry name" value="Cytochrome P450"/>
    <property type="match status" value="1"/>
</dbReference>
<keyword evidence="3" id="KW-0812">Transmembrane</keyword>
<gene>
    <name evidence="4" type="ORF">PRZ48_008541</name>
</gene>
<protein>
    <recommendedName>
        <fullName evidence="6">Cytochrome P450</fullName>
    </recommendedName>
</protein>
<evidence type="ECO:0000313" key="4">
    <source>
        <dbReference type="EMBL" id="KAK4500352.1"/>
    </source>
</evidence>